<dbReference type="Pfam" id="PF11028">
    <property type="entry name" value="TMEM260-like"/>
    <property type="match status" value="1"/>
</dbReference>
<evidence type="ECO:0000256" key="1">
    <source>
        <dbReference type="SAM" id="Phobius"/>
    </source>
</evidence>
<feature type="transmembrane region" description="Helical" evidence="1">
    <location>
        <begin position="174"/>
        <end position="204"/>
    </location>
</feature>
<name>A0A956RNJ6_UNCEI</name>
<organism evidence="2 3">
    <name type="scientific">Eiseniibacteriota bacterium</name>
    <dbReference type="NCBI Taxonomy" id="2212470"/>
    <lineage>
        <taxon>Bacteria</taxon>
        <taxon>Candidatus Eiseniibacteriota</taxon>
    </lineage>
</organism>
<dbReference type="EMBL" id="JAGQHR010000196">
    <property type="protein sequence ID" value="MCA9727601.1"/>
    <property type="molecule type" value="Genomic_DNA"/>
</dbReference>
<feature type="transmembrane region" description="Helical" evidence="1">
    <location>
        <begin position="115"/>
        <end position="135"/>
    </location>
</feature>
<feature type="transmembrane region" description="Helical" evidence="1">
    <location>
        <begin position="240"/>
        <end position="257"/>
    </location>
</feature>
<keyword evidence="1" id="KW-1133">Transmembrane helix</keyword>
<feature type="transmembrane region" description="Helical" evidence="1">
    <location>
        <begin position="346"/>
        <end position="373"/>
    </location>
</feature>
<gene>
    <name evidence="2" type="ORF">KC729_07955</name>
</gene>
<protein>
    <submittedName>
        <fullName evidence="2">DUF2723 domain-containing protein</fullName>
    </submittedName>
</protein>
<feature type="non-terminal residue" evidence="2">
    <location>
        <position position="675"/>
    </location>
</feature>
<dbReference type="PROSITE" id="PS51257">
    <property type="entry name" value="PROKAR_LIPOPROTEIN"/>
    <property type="match status" value="1"/>
</dbReference>
<feature type="transmembrane region" description="Helical" evidence="1">
    <location>
        <begin position="210"/>
        <end position="228"/>
    </location>
</feature>
<keyword evidence="1" id="KW-0472">Membrane</keyword>
<feature type="transmembrane region" description="Helical" evidence="1">
    <location>
        <begin position="269"/>
        <end position="289"/>
    </location>
</feature>
<evidence type="ECO:0000313" key="2">
    <source>
        <dbReference type="EMBL" id="MCA9727601.1"/>
    </source>
</evidence>
<dbReference type="InterPro" id="IPR052724">
    <property type="entry name" value="GT117_domain-containing"/>
</dbReference>
<feature type="transmembrane region" description="Helical" evidence="1">
    <location>
        <begin position="58"/>
        <end position="76"/>
    </location>
</feature>
<feature type="transmembrane region" description="Helical" evidence="1">
    <location>
        <begin position="141"/>
        <end position="162"/>
    </location>
</feature>
<dbReference type="AlphaFoldDB" id="A0A956RNJ6"/>
<sequence>MNGSRLLPRQDWPGVAFVFVVTQIAYLLTLTLSCPFWDSGEYIATSYTLGIPHPPGTPLYVLIGRVFTLLPLFPQIATRVNYFSAFASSVTCVFTYLIVVEILRRRAERPPLSRWVEFCAGSVAAFFVAFGRTFWDNAIEAEVYAASSAIMALSVWLILVWARPGSERSSRTGLFALLYYLVCLSIGIHLGTFLVVPPIILFALLVDHRLFARGKLAAFLVAGLLLAIHPGLLPTLGWKLWVPLLGIVVLVSLFGAVTKVHPAFGPRGLLTWCAIAAILGLSTHAYLMIRAHLNPFINEADPANWDALWKVLIRDQYKPPNPFEVRQAPWSVQFNRHFFQYAKDQYALGGVLPWLGEAFPYLIGFVGAIWHFLREKRSFVLLLAIYLITSVALVFYLNFRTEEVRDRDYFFVASYQFFAVWIGIGVAAILEAFRAGVPVPVETGAASGAPGSGPAAVGSVAPAVESGGGAVSGTSGGGSAKWMLYLAGTLTICLPLMTMLHYWHIHDRTGFHVATDYAYNILEPLEPNAIIFTNGDNDTFPLWYIQAVEKLRPDVRVVNLSLLNTDWYLKQVRDDAPTVDLGWSDEEIQYAADFPVIKAMADANYGGWTRERLEAFLKQSGLRPYVRTLDEPLLTKDLAVARIIDREYGKRPLYLAVTVPDVMGLEERMVMEGLV</sequence>
<dbReference type="PANTHER" id="PTHR16214">
    <property type="entry name" value="TRANSMEMBRANE PROTEIN 260"/>
    <property type="match status" value="1"/>
</dbReference>
<reference evidence="2" key="1">
    <citation type="submission" date="2020-04" db="EMBL/GenBank/DDBJ databases">
        <authorList>
            <person name="Zhang T."/>
        </authorList>
    </citation>
    <scope>NUCLEOTIDE SEQUENCE</scope>
    <source>
        <strain evidence="2">HKST-UBA01</strain>
    </source>
</reference>
<keyword evidence="1" id="KW-0812">Transmembrane</keyword>
<dbReference type="InterPro" id="IPR021280">
    <property type="entry name" value="TMEM260-like"/>
</dbReference>
<feature type="transmembrane region" description="Helical" evidence="1">
    <location>
        <begin position="409"/>
        <end position="430"/>
    </location>
</feature>
<feature type="transmembrane region" description="Helical" evidence="1">
    <location>
        <begin position="12"/>
        <end position="37"/>
    </location>
</feature>
<feature type="transmembrane region" description="Helical" evidence="1">
    <location>
        <begin position="482"/>
        <end position="503"/>
    </location>
</feature>
<evidence type="ECO:0000313" key="3">
    <source>
        <dbReference type="Proteomes" id="UP000697710"/>
    </source>
</evidence>
<accession>A0A956RNJ6</accession>
<reference evidence="2" key="2">
    <citation type="journal article" date="2021" name="Microbiome">
        <title>Successional dynamics and alternative stable states in a saline activated sludge microbial community over 9 years.</title>
        <authorList>
            <person name="Wang Y."/>
            <person name="Ye J."/>
            <person name="Ju F."/>
            <person name="Liu L."/>
            <person name="Boyd J.A."/>
            <person name="Deng Y."/>
            <person name="Parks D.H."/>
            <person name="Jiang X."/>
            <person name="Yin X."/>
            <person name="Woodcroft B.J."/>
            <person name="Tyson G.W."/>
            <person name="Hugenholtz P."/>
            <person name="Polz M.F."/>
            <person name="Zhang T."/>
        </authorList>
    </citation>
    <scope>NUCLEOTIDE SEQUENCE</scope>
    <source>
        <strain evidence="2">HKST-UBA01</strain>
    </source>
</reference>
<dbReference type="Proteomes" id="UP000697710">
    <property type="component" value="Unassembled WGS sequence"/>
</dbReference>
<comment type="caution">
    <text evidence="2">The sequence shown here is derived from an EMBL/GenBank/DDBJ whole genome shotgun (WGS) entry which is preliminary data.</text>
</comment>
<dbReference type="PANTHER" id="PTHR16214:SF3">
    <property type="entry name" value="TRANSMEMBRANE PROTEIN 260"/>
    <property type="match status" value="1"/>
</dbReference>
<feature type="transmembrane region" description="Helical" evidence="1">
    <location>
        <begin position="379"/>
        <end position="397"/>
    </location>
</feature>
<feature type="transmembrane region" description="Helical" evidence="1">
    <location>
        <begin position="82"/>
        <end position="103"/>
    </location>
</feature>
<proteinExistence type="predicted"/>